<proteinExistence type="predicted"/>
<gene>
    <name evidence="1" type="ORF">PISMIDRAFT_674200</name>
</gene>
<evidence type="ECO:0000313" key="1">
    <source>
        <dbReference type="EMBL" id="KIK27892.1"/>
    </source>
</evidence>
<dbReference type="EMBL" id="KN833694">
    <property type="protein sequence ID" value="KIK27892.1"/>
    <property type="molecule type" value="Genomic_DNA"/>
</dbReference>
<organism evidence="1 2">
    <name type="scientific">Pisolithus microcarpus 441</name>
    <dbReference type="NCBI Taxonomy" id="765257"/>
    <lineage>
        <taxon>Eukaryota</taxon>
        <taxon>Fungi</taxon>
        <taxon>Dikarya</taxon>
        <taxon>Basidiomycota</taxon>
        <taxon>Agaricomycotina</taxon>
        <taxon>Agaricomycetes</taxon>
        <taxon>Agaricomycetidae</taxon>
        <taxon>Boletales</taxon>
        <taxon>Sclerodermatineae</taxon>
        <taxon>Pisolithaceae</taxon>
        <taxon>Pisolithus</taxon>
    </lineage>
</organism>
<accession>A0A0D0A0B6</accession>
<dbReference type="HOGENOM" id="CLU_2868520_0_0_1"/>
<dbReference type="AlphaFoldDB" id="A0A0D0A0B6"/>
<keyword evidence="2" id="KW-1185">Reference proteome</keyword>
<evidence type="ECO:0000313" key="2">
    <source>
        <dbReference type="Proteomes" id="UP000054018"/>
    </source>
</evidence>
<dbReference type="Proteomes" id="UP000054018">
    <property type="component" value="Unassembled WGS sequence"/>
</dbReference>
<name>A0A0D0A0B6_9AGAM</name>
<reference evidence="1 2" key="1">
    <citation type="submission" date="2014-04" db="EMBL/GenBank/DDBJ databases">
        <authorList>
            <consortium name="DOE Joint Genome Institute"/>
            <person name="Kuo A."/>
            <person name="Kohler A."/>
            <person name="Costa M.D."/>
            <person name="Nagy L.G."/>
            <person name="Floudas D."/>
            <person name="Copeland A."/>
            <person name="Barry K.W."/>
            <person name="Cichocki N."/>
            <person name="Veneault-Fourrey C."/>
            <person name="LaButti K."/>
            <person name="Lindquist E.A."/>
            <person name="Lipzen A."/>
            <person name="Lundell T."/>
            <person name="Morin E."/>
            <person name="Murat C."/>
            <person name="Sun H."/>
            <person name="Tunlid A."/>
            <person name="Henrissat B."/>
            <person name="Grigoriev I.V."/>
            <person name="Hibbett D.S."/>
            <person name="Martin F."/>
            <person name="Nordberg H.P."/>
            <person name="Cantor M.N."/>
            <person name="Hua S.X."/>
        </authorList>
    </citation>
    <scope>NUCLEOTIDE SEQUENCE [LARGE SCALE GENOMIC DNA]</scope>
    <source>
        <strain evidence="1 2">441</strain>
    </source>
</reference>
<protein>
    <submittedName>
        <fullName evidence="1">Uncharacterized protein</fullName>
    </submittedName>
</protein>
<reference evidence="2" key="2">
    <citation type="submission" date="2015-01" db="EMBL/GenBank/DDBJ databases">
        <title>Evolutionary Origins and Diversification of the Mycorrhizal Mutualists.</title>
        <authorList>
            <consortium name="DOE Joint Genome Institute"/>
            <consortium name="Mycorrhizal Genomics Consortium"/>
            <person name="Kohler A."/>
            <person name="Kuo A."/>
            <person name="Nagy L.G."/>
            <person name="Floudas D."/>
            <person name="Copeland A."/>
            <person name="Barry K.W."/>
            <person name="Cichocki N."/>
            <person name="Veneault-Fourrey C."/>
            <person name="LaButti K."/>
            <person name="Lindquist E.A."/>
            <person name="Lipzen A."/>
            <person name="Lundell T."/>
            <person name="Morin E."/>
            <person name="Murat C."/>
            <person name="Riley R."/>
            <person name="Ohm R."/>
            <person name="Sun H."/>
            <person name="Tunlid A."/>
            <person name="Henrissat B."/>
            <person name="Grigoriev I.V."/>
            <person name="Hibbett D.S."/>
            <person name="Martin F."/>
        </authorList>
    </citation>
    <scope>NUCLEOTIDE SEQUENCE [LARGE SCALE GENOMIC DNA]</scope>
    <source>
        <strain evidence="2">441</strain>
    </source>
</reference>
<sequence>MASFRLVRGENIQGNSPSWLARRRASDCNEYERRVTDYGRESLMSWTVRTRAGYQCSRATCASQ</sequence>